<proteinExistence type="inferred from homology"/>
<sequence>MAEAALEAKILAALRTALPETPHPVALHEPRFAGREWEYVKECLDTGWVSSVGKFVDRFEADLAAYMGVKHAVATVNGTAALHVCLLLAGIAADDEVLVPSLTFIATANAVAYCGATPHFVDSDEASLGVAPAKLADYLAGIAEVTAQGCRNRLTGRPIKALLVMHAFGHPADLDGLAELCERYRLTLIEDAAESLGSYYRGRHTGQWGLLSAVSFNGNKIATTGGGGALLTNDSALAKRAKHLTTTAKLPHAWEFVHDEVGYNYRLPNLNAALGCAQLEQMEGFLAAKRRLAERYAEAFAGLAGARFFTEQAHARSNYWLNVLLLDPAQAASRDTVLQATHDAGFLTRPIWTPMHRLSMYQNCPRMDLVVTEDLHRRVVCLPSSVVLG</sequence>
<evidence type="ECO:0000256" key="3">
    <source>
        <dbReference type="ARBA" id="ARBA00022576"/>
    </source>
</evidence>
<dbReference type="CDD" id="cd00616">
    <property type="entry name" value="AHBA_syn"/>
    <property type="match status" value="1"/>
</dbReference>
<dbReference type="PANTHER" id="PTHR30244">
    <property type="entry name" value="TRANSAMINASE"/>
    <property type="match status" value="1"/>
</dbReference>
<keyword evidence="5 10" id="KW-0663">Pyridoxal phosphate</keyword>
<dbReference type="GO" id="GO:0000271">
    <property type="term" value="P:polysaccharide biosynthetic process"/>
    <property type="evidence" value="ECO:0007669"/>
    <property type="project" value="TreeGrafter"/>
</dbReference>
<dbReference type="Proteomes" id="UP000824988">
    <property type="component" value="Chromosome"/>
</dbReference>
<evidence type="ECO:0000256" key="6">
    <source>
        <dbReference type="ARBA" id="ARBA00037999"/>
    </source>
</evidence>
<dbReference type="PANTHER" id="PTHR30244:SF30">
    <property type="entry name" value="BLR5990 PROTEIN"/>
    <property type="match status" value="1"/>
</dbReference>
<dbReference type="KEGG" id="moz:MoryE10_08770"/>
<evidence type="ECO:0000256" key="2">
    <source>
        <dbReference type="ARBA" id="ARBA00005125"/>
    </source>
</evidence>
<dbReference type="AlphaFoldDB" id="A0A8D5AHH1"/>
<dbReference type="GO" id="GO:0102933">
    <property type="term" value="F:GDP-4-dehydro-6-deoxy-D-mannose-4-aminotransferase activity"/>
    <property type="evidence" value="ECO:0007669"/>
    <property type="project" value="UniProtKB-EC"/>
</dbReference>
<comment type="pathway">
    <text evidence="2">Bacterial outer membrane biogenesis; LPS O-antigen biosynthesis.</text>
</comment>
<dbReference type="EMBL" id="AP019782">
    <property type="protein sequence ID" value="BBL70271.1"/>
    <property type="molecule type" value="Genomic_DNA"/>
</dbReference>
<keyword evidence="12" id="KW-1185">Reference proteome</keyword>
<dbReference type="NCBIfam" id="TIGR04181">
    <property type="entry name" value="NHT_00031"/>
    <property type="match status" value="1"/>
</dbReference>
<evidence type="ECO:0000256" key="10">
    <source>
        <dbReference type="RuleBase" id="RU004508"/>
    </source>
</evidence>
<evidence type="ECO:0000256" key="1">
    <source>
        <dbReference type="ARBA" id="ARBA00001933"/>
    </source>
</evidence>
<gene>
    <name evidence="11" type="ORF">MoryE10_08770</name>
</gene>
<keyword evidence="4" id="KW-0808">Transferase</keyword>
<evidence type="ECO:0000256" key="7">
    <source>
        <dbReference type="ARBA" id="ARBA00051587"/>
    </source>
</evidence>
<dbReference type="InterPro" id="IPR000653">
    <property type="entry name" value="DegT/StrS_aminotransferase"/>
</dbReference>
<evidence type="ECO:0000256" key="8">
    <source>
        <dbReference type="ARBA" id="ARBA00066317"/>
    </source>
</evidence>
<evidence type="ECO:0000256" key="5">
    <source>
        <dbReference type="ARBA" id="ARBA00022898"/>
    </source>
</evidence>
<name>A0A8D5AHH1_9GAMM</name>
<comment type="similarity">
    <text evidence="6 10">Belongs to the DegT/DnrJ/EryC1 family.</text>
</comment>
<comment type="catalytic activity">
    <reaction evidence="7">
        <text>GDP-alpha-D-perosamine + 2-oxoglutarate = GDP-4-dehydro-alpha-D-rhamnose + L-glutamate</text>
        <dbReference type="Rhea" id="RHEA:36779"/>
        <dbReference type="ChEBI" id="CHEBI:16810"/>
        <dbReference type="ChEBI" id="CHEBI:29985"/>
        <dbReference type="ChEBI" id="CHEBI:57964"/>
        <dbReference type="ChEBI" id="CHEBI:73996"/>
        <dbReference type="EC" id="2.6.1.102"/>
    </reaction>
</comment>
<reference evidence="11" key="1">
    <citation type="submission" date="2019-06" db="EMBL/GenBank/DDBJ databases">
        <title>Complete genome sequence of Methylogaea oryzae strain JCM16910.</title>
        <authorList>
            <person name="Asakawa S."/>
        </authorList>
    </citation>
    <scope>NUCLEOTIDE SEQUENCE</scope>
    <source>
        <strain evidence="11">E10</strain>
    </source>
</reference>
<organism evidence="11 12">
    <name type="scientific">Methylogaea oryzae</name>
    <dbReference type="NCBI Taxonomy" id="1295382"/>
    <lineage>
        <taxon>Bacteria</taxon>
        <taxon>Pseudomonadati</taxon>
        <taxon>Pseudomonadota</taxon>
        <taxon>Gammaproteobacteria</taxon>
        <taxon>Methylococcales</taxon>
        <taxon>Methylococcaceae</taxon>
        <taxon>Methylogaea</taxon>
    </lineage>
</organism>
<keyword evidence="3" id="KW-0032">Aminotransferase</keyword>
<evidence type="ECO:0000256" key="4">
    <source>
        <dbReference type="ARBA" id="ARBA00022679"/>
    </source>
</evidence>
<protein>
    <recommendedName>
        <fullName evidence="9">GDP-perosamine synthase</fullName>
        <ecNumber evidence="8">2.6.1.102</ecNumber>
    </recommendedName>
</protein>
<evidence type="ECO:0000256" key="9">
    <source>
        <dbReference type="ARBA" id="ARBA00074221"/>
    </source>
</evidence>
<dbReference type="InterPro" id="IPR026385">
    <property type="entry name" value="LegC-like"/>
</dbReference>
<evidence type="ECO:0000313" key="12">
    <source>
        <dbReference type="Proteomes" id="UP000824988"/>
    </source>
</evidence>
<accession>A0A8D5AHH1</accession>
<dbReference type="GO" id="GO:0030170">
    <property type="term" value="F:pyridoxal phosphate binding"/>
    <property type="evidence" value="ECO:0007669"/>
    <property type="project" value="TreeGrafter"/>
</dbReference>
<dbReference type="PIRSF" id="PIRSF000390">
    <property type="entry name" value="PLP_StrS"/>
    <property type="match status" value="1"/>
</dbReference>
<dbReference type="EC" id="2.6.1.102" evidence="8"/>
<dbReference type="Pfam" id="PF01041">
    <property type="entry name" value="DegT_DnrJ_EryC1"/>
    <property type="match status" value="1"/>
</dbReference>
<dbReference type="FunFam" id="3.40.640.10:FF:000090">
    <property type="entry name" value="Pyridoxal phosphate-dependent aminotransferase"/>
    <property type="match status" value="1"/>
</dbReference>
<comment type="cofactor">
    <cofactor evidence="1">
        <name>pyridoxal 5'-phosphate</name>
        <dbReference type="ChEBI" id="CHEBI:597326"/>
    </cofactor>
</comment>
<evidence type="ECO:0000313" key="11">
    <source>
        <dbReference type="EMBL" id="BBL70271.1"/>
    </source>
</evidence>